<reference evidence="7 8" key="1">
    <citation type="submission" date="2019-07" db="EMBL/GenBank/DDBJ databases">
        <title>Whole genome shotgun sequence of Skermanella aerolata NBRC 106429.</title>
        <authorList>
            <person name="Hosoyama A."/>
            <person name="Uohara A."/>
            <person name="Ohji S."/>
            <person name="Ichikawa N."/>
        </authorList>
    </citation>
    <scope>NUCLEOTIDE SEQUENCE [LARGE SCALE GENOMIC DNA]</scope>
    <source>
        <strain evidence="7 8">NBRC 106429</strain>
    </source>
</reference>
<dbReference type="GO" id="GO:0016020">
    <property type="term" value="C:membrane"/>
    <property type="evidence" value="ECO:0007669"/>
    <property type="project" value="UniProtKB-SubCell"/>
</dbReference>
<keyword evidence="5 6" id="KW-0472">Membrane</keyword>
<keyword evidence="4 6" id="KW-1133">Transmembrane helix</keyword>
<comment type="similarity">
    <text evidence="2">Belongs to the autoinducer-2 exporter (AI-2E) (TC 2.A.86) family.</text>
</comment>
<accession>A0A512E3R4</accession>
<evidence type="ECO:0000313" key="8">
    <source>
        <dbReference type="Proteomes" id="UP000321523"/>
    </source>
</evidence>
<evidence type="ECO:0000256" key="3">
    <source>
        <dbReference type="ARBA" id="ARBA00022692"/>
    </source>
</evidence>
<feature type="transmembrane region" description="Helical" evidence="6">
    <location>
        <begin position="48"/>
        <end position="71"/>
    </location>
</feature>
<dbReference type="PANTHER" id="PTHR21716:SF62">
    <property type="entry name" value="TRANSPORT PROTEIN YDBI-RELATED"/>
    <property type="match status" value="1"/>
</dbReference>
<organism evidence="7 8">
    <name type="scientific">Skermanella aerolata</name>
    <dbReference type="NCBI Taxonomy" id="393310"/>
    <lineage>
        <taxon>Bacteria</taxon>
        <taxon>Pseudomonadati</taxon>
        <taxon>Pseudomonadota</taxon>
        <taxon>Alphaproteobacteria</taxon>
        <taxon>Rhodospirillales</taxon>
        <taxon>Azospirillaceae</taxon>
        <taxon>Skermanella</taxon>
    </lineage>
</organism>
<feature type="transmembrane region" description="Helical" evidence="6">
    <location>
        <begin position="158"/>
        <end position="181"/>
    </location>
</feature>
<dbReference type="PANTHER" id="PTHR21716">
    <property type="entry name" value="TRANSMEMBRANE PROTEIN"/>
    <property type="match status" value="1"/>
</dbReference>
<comment type="subcellular location">
    <subcellularLocation>
        <location evidence="1">Membrane</location>
        <topology evidence="1">Multi-pass membrane protein</topology>
    </subcellularLocation>
</comment>
<dbReference type="OrthoDB" id="5761230at2"/>
<keyword evidence="3 6" id="KW-0812">Transmembrane</keyword>
<feature type="transmembrane region" description="Helical" evidence="6">
    <location>
        <begin position="20"/>
        <end position="41"/>
    </location>
</feature>
<evidence type="ECO:0000256" key="4">
    <source>
        <dbReference type="ARBA" id="ARBA00022989"/>
    </source>
</evidence>
<sequence>MNEPVRSPDTAGTRRPDTSSRWSLTSILVAMAAGAGLFLAWQTAGTLLLIFAGLLFAAFLDACTRGLAFVVPIARPWRLAIVCVLLALGSAWLLAWSSYSLIGQADSLVRLIGEQLRILRGELRSLGITPPPGAEGPRTLGQLLLPDPGVLFGHAYTAFNLATGLLGTAVVVIFIGLFAAADPEAYRQGALRLFSLDRRRRIGEVLDEMAEVLRWWLVGQLGAVVVIAVTTWIGLALLGVPGALLLGLQAGLVNFIPYLGPVIGAIPILLAAMAQGTSMVIWAMGVHLVIQTLEGYVLAPMIQRRVVAMSPVLTLAAVMLFGALFGALGVALATPLAALLRVAVLRLYVEDRLGDKQAGRSAG</sequence>
<dbReference type="EMBL" id="BJYZ01000076">
    <property type="protein sequence ID" value="GEO43347.1"/>
    <property type="molecule type" value="Genomic_DNA"/>
</dbReference>
<evidence type="ECO:0000256" key="2">
    <source>
        <dbReference type="ARBA" id="ARBA00009773"/>
    </source>
</evidence>
<proteinExistence type="inferred from homology"/>
<dbReference type="InterPro" id="IPR002549">
    <property type="entry name" value="AI-2E-like"/>
</dbReference>
<dbReference type="GO" id="GO:0055085">
    <property type="term" value="P:transmembrane transport"/>
    <property type="evidence" value="ECO:0007669"/>
    <property type="project" value="TreeGrafter"/>
</dbReference>
<protein>
    <submittedName>
        <fullName evidence="7">AI-2E family transporter</fullName>
    </submittedName>
</protein>
<feature type="transmembrane region" description="Helical" evidence="6">
    <location>
        <begin position="215"/>
        <end position="240"/>
    </location>
</feature>
<gene>
    <name evidence="7" type="ORF">SAE02_74950</name>
</gene>
<evidence type="ECO:0000256" key="6">
    <source>
        <dbReference type="SAM" id="Phobius"/>
    </source>
</evidence>
<evidence type="ECO:0000256" key="1">
    <source>
        <dbReference type="ARBA" id="ARBA00004141"/>
    </source>
</evidence>
<dbReference type="Proteomes" id="UP000321523">
    <property type="component" value="Unassembled WGS sequence"/>
</dbReference>
<dbReference type="AlphaFoldDB" id="A0A512E3R4"/>
<feature type="transmembrane region" description="Helical" evidence="6">
    <location>
        <begin position="279"/>
        <end position="299"/>
    </location>
</feature>
<dbReference type="RefSeq" id="WP_044436662.1">
    <property type="nucleotide sequence ID" value="NZ_BJYZ01000076.1"/>
</dbReference>
<feature type="transmembrane region" description="Helical" evidence="6">
    <location>
        <begin position="252"/>
        <end position="273"/>
    </location>
</feature>
<dbReference type="Pfam" id="PF01594">
    <property type="entry name" value="AI-2E_transport"/>
    <property type="match status" value="1"/>
</dbReference>
<evidence type="ECO:0000256" key="5">
    <source>
        <dbReference type="ARBA" id="ARBA00023136"/>
    </source>
</evidence>
<name>A0A512E3R4_9PROT</name>
<evidence type="ECO:0000313" key="7">
    <source>
        <dbReference type="EMBL" id="GEO43347.1"/>
    </source>
</evidence>
<keyword evidence="8" id="KW-1185">Reference proteome</keyword>
<feature type="transmembrane region" description="Helical" evidence="6">
    <location>
        <begin position="77"/>
        <end position="102"/>
    </location>
</feature>
<comment type="caution">
    <text evidence="7">The sequence shown here is derived from an EMBL/GenBank/DDBJ whole genome shotgun (WGS) entry which is preliminary data.</text>
</comment>